<sequence>MKHLLIAAFLITISIKGNSQCTVSPVVEDDFSTADPCWNLAGGAYVSTGELRMWPSGNFEQVAVLPAVNNAQGVLTLDARRFNSFFGAGTIDVGTMPCPTCYPSFQTITSFTPTETTPTSYTFDLSSYTGSNQYIALRSPGYNSGGRANFDNVYYRSQCASSTGATAVTKNITVFLDETGQVIITPEDVDDGSADSCGDPVTLSLDVSSFTCDDLGDNTVVLTAEDTEGNTHSSSATVTVKPTILFAATDLYLDETGSVTIAIDDIDKTGSSICSAIAYSLDQSTFDCTETGFHDVSITATYGSGLTHTSSMSINVYDSTSPAINAQNLTVQLDETTGVAEITTVMVDNGTTDNCTASLDLAISQSVFTCEDIGENTITFSAEDEHGNIATGDVIITINSIIEDETVTAAQTEFCLDGTTGTTISTGSSVSGIDYYLRNSEDNSVVDGPITGTGGSLDFSTGNLSETTTFNVIGELNSTQSLDGEGLAVGGFTSTTSYVEIPNSESLKLNENWTIEAWVKPMEGNQFYSIVETYNSSGGYILRTTTSGYFQAYAMFSSGSYHTVTSSTPLVNQDWNHVAATFNETTNELKIYINGVLNATNANATIDQRGSTHTIKLGARGDDNQVQQGMYQDEVRIWNIERSAQEISNAKDVTLSGSESGLVAYYDFDDMTFESSNMVIPDRSSNGNNGTMKGTYTSTNIIEGVTTTSSPTCEVQMSTEVTIGDNTPPEAIGQNLTISLDNSGQASINPQNVDNGSSDNCTSLSLTLSLSQETFTCDDLGTNEVMFKVEDSGGNIDSVEVLITVEDNTTPDVFATDITLILDANGEATLNPAEMNNNSTDNCGIMTFSLSQSNFSCADLGENEITLTVEDDSGNQASAVAIVTVVDNLAPTVATIGSLDLELDEDGNASLSPDDLDDGSSDNCTATANLLKSVSQSDFTCTNIGANSVVFTVEDESGNTATSTVTVNVVDNSIPLVVAQNLEVRLNENNEVVVTASEINNGSSDNCGEVTLEIERASSLSRTTTASSVTFTEADLGENDVTLTVTDESGNISTASAVVIVLEYKIEQTISFESLPSKVYGDAPIELSASATSELPVTFSIESGPATLSDNTLTITGVGLVIVNANQEGDAIYAEAVTVQQSFEVSKATLTVTADNHTLTYGDAIPALTITYAGFVNGDTEQNLDGLPSTFADLGGQEEQPNAGVYDIVVSGGLSENYEFVYVNGTLTINKVDQVISLDPIADKEPTDGPFDVVASVDSNLPLTFEVDGPASISGTTITLNGEEGVVSLTVSQAGDINHNEATASVSFNVALPLGTENAKQIEVYPNPTVDYLYFGQSEISTVRIFSIDGKMKKAVSITMGRVDVSELAPGSYIVEIVLKDEKITKRFIKAN</sequence>
<evidence type="ECO:0000259" key="2">
    <source>
        <dbReference type="Pfam" id="PF18962"/>
    </source>
</evidence>
<reference evidence="3 4" key="1">
    <citation type="submission" date="2017-06" db="EMBL/GenBank/DDBJ databases">
        <authorList>
            <person name="Kim H.J."/>
            <person name="Triplett B.A."/>
        </authorList>
    </citation>
    <scope>NUCLEOTIDE SEQUENCE [LARGE SCALE GENOMIC DNA]</scope>
    <source>
        <strain evidence="3 4">DSM 19307</strain>
    </source>
</reference>
<dbReference type="InterPro" id="IPR026444">
    <property type="entry name" value="Secre_tail"/>
</dbReference>
<organism evidence="3 4">
    <name type="scientific">Ekhidna lutea</name>
    <dbReference type="NCBI Taxonomy" id="447679"/>
    <lineage>
        <taxon>Bacteria</taxon>
        <taxon>Pseudomonadati</taxon>
        <taxon>Bacteroidota</taxon>
        <taxon>Cytophagia</taxon>
        <taxon>Cytophagales</taxon>
        <taxon>Reichenbachiellaceae</taxon>
        <taxon>Ekhidna</taxon>
    </lineage>
</organism>
<feature type="domain" description="MBG" evidence="1">
    <location>
        <begin position="1150"/>
        <end position="1228"/>
    </location>
</feature>
<dbReference type="NCBIfam" id="TIGR04183">
    <property type="entry name" value="Por_Secre_tail"/>
    <property type="match status" value="1"/>
</dbReference>
<accession>A0A239F589</accession>
<dbReference type="OrthoDB" id="177731at2"/>
<keyword evidence="4" id="KW-1185">Reference proteome</keyword>
<dbReference type="Proteomes" id="UP000198393">
    <property type="component" value="Unassembled WGS sequence"/>
</dbReference>
<dbReference type="GO" id="GO:0005975">
    <property type="term" value="P:carbohydrate metabolic process"/>
    <property type="evidence" value="ECO:0007669"/>
    <property type="project" value="UniProtKB-ARBA"/>
</dbReference>
<proteinExistence type="predicted"/>
<dbReference type="GO" id="GO:0004553">
    <property type="term" value="F:hydrolase activity, hydrolyzing O-glycosyl compounds"/>
    <property type="evidence" value="ECO:0007669"/>
    <property type="project" value="UniProtKB-ARBA"/>
</dbReference>
<dbReference type="EMBL" id="FZPD01000001">
    <property type="protein sequence ID" value="SNS52190.1"/>
    <property type="molecule type" value="Genomic_DNA"/>
</dbReference>
<evidence type="ECO:0000259" key="1">
    <source>
        <dbReference type="Pfam" id="PF18676"/>
    </source>
</evidence>
<dbReference type="Pfam" id="PF18676">
    <property type="entry name" value="MBG_2"/>
    <property type="match status" value="1"/>
</dbReference>
<name>A0A239F589_EKHLU</name>
<gene>
    <name evidence="3" type="ORF">SAMN05421640_0505</name>
</gene>
<dbReference type="InterPro" id="IPR041286">
    <property type="entry name" value="MBG_2"/>
</dbReference>
<evidence type="ECO:0000313" key="3">
    <source>
        <dbReference type="EMBL" id="SNS52190.1"/>
    </source>
</evidence>
<dbReference type="Pfam" id="PF18962">
    <property type="entry name" value="Por_Secre_tail"/>
    <property type="match status" value="1"/>
</dbReference>
<dbReference type="RefSeq" id="WP_089355270.1">
    <property type="nucleotide sequence ID" value="NZ_FZPD01000001.1"/>
</dbReference>
<evidence type="ECO:0000313" key="4">
    <source>
        <dbReference type="Proteomes" id="UP000198393"/>
    </source>
</evidence>
<dbReference type="Gene3D" id="3.30.160.710">
    <property type="match status" value="1"/>
</dbReference>
<feature type="domain" description="Secretion system C-terminal sorting" evidence="2">
    <location>
        <begin position="1324"/>
        <end position="1389"/>
    </location>
</feature>
<protein>
    <submittedName>
        <fullName evidence="3">Por secretion system C-terminal sorting domain-containing protein</fullName>
    </submittedName>
</protein>
<dbReference type="InterPro" id="IPR013320">
    <property type="entry name" value="ConA-like_dom_sf"/>
</dbReference>
<dbReference type="Pfam" id="PF13385">
    <property type="entry name" value="Laminin_G_3"/>
    <property type="match status" value="1"/>
</dbReference>
<dbReference type="SUPFAM" id="SSF49899">
    <property type="entry name" value="Concanavalin A-like lectins/glucanases"/>
    <property type="match status" value="1"/>
</dbReference>
<dbReference type="Gene3D" id="2.60.120.200">
    <property type="match status" value="1"/>
</dbReference>